<feature type="transmembrane region" description="Helical" evidence="5">
    <location>
        <begin position="224"/>
        <end position="244"/>
    </location>
</feature>
<feature type="transmembrane region" description="Helical" evidence="5">
    <location>
        <begin position="375"/>
        <end position="395"/>
    </location>
</feature>
<keyword evidence="2 5" id="KW-0812">Transmembrane</keyword>
<evidence type="ECO:0000256" key="5">
    <source>
        <dbReference type="SAM" id="Phobius"/>
    </source>
</evidence>
<dbReference type="Proteomes" id="UP000070119">
    <property type="component" value="Chromosome 1"/>
</dbReference>
<evidence type="ECO:0000256" key="4">
    <source>
        <dbReference type="ARBA" id="ARBA00023136"/>
    </source>
</evidence>
<dbReference type="GO" id="GO:0016020">
    <property type="term" value="C:membrane"/>
    <property type="evidence" value="ECO:0007669"/>
    <property type="project" value="UniProtKB-SubCell"/>
</dbReference>
<dbReference type="PROSITE" id="PS00216">
    <property type="entry name" value="SUGAR_TRANSPORT_1"/>
    <property type="match status" value="1"/>
</dbReference>
<dbReference type="PROSITE" id="PS50850">
    <property type="entry name" value="MFS"/>
    <property type="match status" value="1"/>
</dbReference>
<feature type="transmembrane region" description="Helical" evidence="5">
    <location>
        <begin position="151"/>
        <end position="169"/>
    </location>
</feature>
<evidence type="ECO:0000313" key="8">
    <source>
        <dbReference type="Proteomes" id="UP000070119"/>
    </source>
</evidence>
<accession>A0AA40R9F2</accession>
<dbReference type="GO" id="GO:0022857">
    <property type="term" value="F:transmembrane transporter activity"/>
    <property type="evidence" value="ECO:0007669"/>
    <property type="project" value="InterPro"/>
</dbReference>
<protein>
    <submittedName>
        <fullName evidence="7">MFS transporter</fullName>
    </submittedName>
</protein>
<evidence type="ECO:0000259" key="6">
    <source>
        <dbReference type="PROSITE" id="PS50850"/>
    </source>
</evidence>
<evidence type="ECO:0000256" key="1">
    <source>
        <dbReference type="ARBA" id="ARBA00004141"/>
    </source>
</evidence>
<dbReference type="AlphaFoldDB" id="A0AA40R9F2"/>
<dbReference type="Pfam" id="PF07690">
    <property type="entry name" value="MFS_1"/>
    <property type="match status" value="2"/>
</dbReference>
<keyword evidence="3 5" id="KW-1133">Transmembrane helix</keyword>
<evidence type="ECO:0000313" key="7">
    <source>
        <dbReference type="EMBL" id="KWZ59145.1"/>
    </source>
</evidence>
<dbReference type="SUPFAM" id="SSF103473">
    <property type="entry name" value="MFS general substrate transporter"/>
    <property type="match status" value="1"/>
</dbReference>
<dbReference type="PANTHER" id="PTHR23518">
    <property type="entry name" value="C-METHYLTRANSFERASE"/>
    <property type="match status" value="1"/>
</dbReference>
<dbReference type="InterPro" id="IPR005829">
    <property type="entry name" value="Sugar_transporter_CS"/>
</dbReference>
<dbReference type="InterPro" id="IPR011701">
    <property type="entry name" value="MFS"/>
</dbReference>
<comment type="caution">
    <text evidence="7">The sequence shown here is derived from an EMBL/GenBank/DDBJ whole genome shotgun (WGS) entry which is preliminary data.</text>
</comment>
<feature type="transmembrane region" description="Helical" evidence="5">
    <location>
        <begin position="256"/>
        <end position="276"/>
    </location>
</feature>
<feature type="transmembrane region" description="Helical" evidence="5">
    <location>
        <begin position="313"/>
        <end position="335"/>
    </location>
</feature>
<name>A0AA40R9F2_9BURK</name>
<dbReference type="Gene3D" id="1.20.1250.20">
    <property type="entry name" value="MFS general substrate transporter like domains"/>
    <property type="match status" value="2"/>
</dbReference>
<feature type="transmembrane region" description="Helical" evidence="5">
    <location>
        <begin position="347"/>
        <end position="369"/>
    </location>
</feature>
<proteinExistence type="predicted"/>
<comment type="subcellular location">
    <subcellularLocation>
        <location evidence="1">Membrane</location>
        <topology evidence="1">Multi-pass membrane protein</topology>
    </subcellularLocation>
</comment>
<dbReference type="RefSeq" id="WP_059796099.1">
    <property type="nucleotide sequence ID" value="NZ_CM003771.1"/>
</dbReference>
<dbReference type="EMBL" id="LNJU01000001">
    <property type="protein sequence ID" value="KWZ59145.1"/>
    <property type="molecule type" value="Genomic_DNA"/>
</dbReference>
<organism evidence="7 8">
    <name type="scientific">Burkholderia ubonensis</name>
    <dbReference type="NCBI Taxonomy" id="101571"/>
    <lineage>
        <taxon>Bacteria</taxon>
        <taxon>Pseudomonadati</taxon>
        <taxon>Pseudomonadota</taxon>
        <taxon>Betaproteobacteria</taxon>
        <taxon>Burkholderiales</taxon>
        <taxon>Burkholderiaceae</taxon>
        <taxon>Burkholderia</taxon>
        <taxon>Burkholderia cepacia complex</taxon>
    </lineage>
</organism>
<feature type="domain" description="Major facilitator superfamily (MFS) profile" evidence="6">
    <location>
        <begin position="16"/>
        <end position="400"/>
    </location>
</feature>
<keyword evidence="4 5" id="KW-0472">Membrane</keyword>
<feature type="transmembrane region" description="Helical" evidence="5">
    <location>
        <begin position="288"/>
        <end position="307"/>
    </location>
</feature>
<reference evidence="7 8" key="1">
    <citation type="submission" date="2015-11" db="EMBL/GenBank/DDBJ databases">
        <authorList>
            <person name="Sahl J."/>
            <person name="Wagner D."/>
            <person name="Keim P."/>
        </authorList>
    </citation>
    <scope>NUCLEOTIDE SEQUENCE [LARGE SCALE GENOMIC DNA]</scope>
    <source>
        <strain evidence="7 8">MSMB1157</strain>
    </source>
</reference>
<dbReference type="CDD" id="cd17370">
    <property type="entry name" value="MFS_MJ1317_like"/>
    <property type="match status" value="1"/>
</dbReference>
<dbReference type="InterPro" id="IPR020846">
    <property type="entry name" value="MFS_dom"/>
</dbReference>
<evidence type="ECO:0000256" key="3">
    <source>
        <dbReference type="ARBA" id="ARBA00022989"/>
    </source>
</evidence>
<gene>
    <name evidence="7" type="ORF">WK57_00195</name>
</gene>
<feature type="transmembrane region" description="Helical" evidence="5">
    <location>
        <begin position="175"/>
        <end position="194"/>
    </location>
</feature>
<dbReference type="InterPro" id="IPR036259">
    <property type="entry name" value="MFS_trans_sf"/>
</dbReference>
<feature type="transmembrane region" description="Helical" evidence="5">
    <location>
        <begin position="36"/>
        <end position="56"/>
    </location>
</feature>
<sequence>MESRTAVSSRPAIPRTVWALGFVSLLMDLSSELVHALLPVYLVTTMGMSVVALGALEGAAEATALIVRIFSGAISDWLGRRKALLLAGYGLAALTKPLFPLAHGPGLVIAARLVDRFGKGIRGAPRDALVADVAPPEIRGACYGLRQSMDTVGAVGGPLLAIALMFVFADHIRAVLWFASIPAFATLAVLMFGVREPAAARAGRAGPFRSPLDRRALRMFSARYWYVVAIGATFTLARFSEAFLVLRAQQTGMELAWVPSVMVVMSLAYTLSAYPVGVVSDRLDRRALLAIGMALLIAADLLLGARADAATVLTGVAVWGLHMGFTQGILAAMVADTAPAEWRGTAFGLFNLASGVAMLLASAIAGWIWQRFGAPATFFTGAAIVVVPLAMCAFAPGRPQR</sequence>
<evidence type="ECO:0000256" key="2">
    <source>
        <dbReference type="ARBA" id="ARBA00022692"/>
    </source>
</evidence>
<dbReference type="PANTHER" id="PTHR23518:SF2">
    <property type="entry name" value="MAJOR FACILITATOR SUPERFAMILY TRANSPORTER"/>
    <property type="match status" value="1"/>
</dbReference>